<keyword evidence="3" id="KW-1185">Reference proteome</keyword>
<evidence type="ECO:0000256" key="1">
    <source>
        <dbReference type="SAM" id="Phobius"/>
    </source>
</evidence>
<feature type="transmembrane region" description="Helical" evidence="1">
    <location>
        <begin position="36"/>
        <end position="60"/>
    </location>
</feature>
<evidence type="ECO:0000313" key="2">
    <source>
        <dbReference type="EMBL" id="MED6126340.1"/>
    </source>
</evidence>
<proteinExistence type="predicted"/>
<comment type="caution">
    <text evidence="2">The sequence shown here is derived from an EMBL/GenBank/DDBJ whole genome shotgun (WGS) entry which is preliminary data.</text>
</comment>
<accession>A0ABU6RQN4</accession>
<protein>
    <submittedName>
        <fullName evidence="2">Uncharacterized protein</fullName>
    </submittedName>
</protein>
<keyword evidence="1" id="KW-0812">Transmembrane</keyword>
<dbReference type="EMBL" id="JASCZI010031253">
    <property type="protein sequence ID" value="MED6126340.1"/>
    <property type="molecule type" value="Genomic_DNA"/>
</dbReference>
<name>A0ABU6RQN4_9FABA</name>
<reference evidence="2 3" key="1">
    <citation type="journal article" date="2023" name="Plants (Basel)">
        <title>Bridging the Gap: Combining Genomics and Transcriptomics Approaches to Understand Stylosanthes scabra, an Orphan Legume from the Brazilian Caatinga.</title>
        <authorList>
            <person name="Ferreira-Neto J.R.C."/>
            <person name="da Silva M.D."/>
            <person name="Binneck E."/>
            <person name="de Melo N.F."/>
            <person name="da Silva R.H."/>
            <person name="de Melo A.L.T.M."/>
            <person name="Pandolfi V."/>
            <person name="Bustamante F.O."/>
            <person name="Brasileiro-Vidal A.C."/>
            <person name="Benko-Iseppon A.M."/>
        </authorList>
    </citation>
    <scope>NUCLEOTIDE SEQUENCE [LARGE SCALE GENOMIC DNA]</scope>
    <source>
        <tissue evidence="2">Leaves</tissue>
    </source>
</reference>
<gene>
    <name evidence="2" type="ORF">PIB30_077528</name>
</gene>
<keyword evidence="1" id="KW-1133">Transmembrane helix</keyword>
<keyword evidence="1" id="KW-0472">Membrane</keyword>
<organism evidence="2 3">
    <name type="scientific">Stylosanthes scabra</name>
    <dbReference type="NCBI Taxonomy" id="79078"/>
    <lineage>
        <taxon>Eukaryota</taxon>
        <taxon>Viridiplantae</taxon>
        <taxon>Streptophyta</taxon>
        <taxon>Embryophyta</taxon>
        <taxon>Tracheophyta</taxon>
        <taxon>Spermatophyta</taxon>
        <taxon>Magnoliopsida</taxon>
        <taxon>eudicotyledons</taxon>
        <taxon>Gunneridae</taxon>
        <taxon>Pentapetalae</taxon>
        <taxon>rosids</taxon>
        <taxon>fabids</taxon>
        <taxon>Fabales</taxon>
        <taxon>Fabaceae</taxon>
        <taxon>Papilionoideae</taxon>
        <taxon>50 kb inversion clade</taxon>
        <taxon>dalbergioids sensu lato</taxon>
        <taxon>Dalbergieae</taxon>
        <taxon>Pterocarpus clade</taxon>
        <taxon>Stylosanthes</taxon>
    </lineage>
</organism>
<evidence type="ECO:0000313" key="3">
    <source>
        <dbReference type="Proteomes" id="UP001341840"/>
    </source>
</evidence>
<dbReference type="Proteomes" id="UP001341840">
    <property type="component" value="Unassembled WGS sequence"/>
</dbReference>
<sequence length="188" mass="21320">MKLSNRFSNHHEDHTNWSLNGIPLLTNPSDSVAPHYAVAVGIPSWHSLSALLASAALLCAAPCRRRRRIYDMPVFDSVKRGLGFVLRFMLRFSFDPSTMIVDAALTLLQTHLDVVVSGKNYSSVFQAQEIKGKMMKGWMLVGEVPWDGLKFKEAKASNKVILVNYLLPFKFWCSINNNMYSVSKRIQW</sequence>